<name>A0A6I4IAE6_9SPHI</name>
<dbReference type="AlphaFoldDB" id="A0A6I4IAE6"/>
<comment type="caution">
    <text evidence="1">The sequence shown here is derived from an EMBL/GenBank/DDBJ whole genome shotgun (WGS) entry which is preliminary data.</text>
</comment>
<evidence type="ECO:0000313" key="1">
    <source>
        <dbReference type="EMBL" id="MVN90486.1"/>
    </source>
</evidence>
<keyword evidence="2" id="KW-1185">Reference proteome</keyword>
<dbReference type="OrthoDB" id="796798at2"/>
<accession>A0A6I4IAE6</accession>
<protein>
    <recommendedName>
        <fullName evidence="3">Lipoprotein</fullName>
    </recommendedName>
</protein>
<organism evidence="1 2">
    <name type="scientific">Mucilaginibacter aquatilis</name>
    <dbReference type="NCBI Taxonomy" id="1517760"/>
    <lineage>
        <taxon>Bacteria</taxon>
        <taxon>Pseudomonadati</taxon>
        <taxon>Bacteroidota</taxon>
        <taxon>Sphingobacteriia</taxon>
        <taxon>Sphingobacteriales</taxon>
        <taxon>Sphingobacteriaceae</taxon>
        <taxon>Mucilaginibacter</taxon>
    </lineage>
</organism>
<evidence type="ECO:0008006" key="3">
    <source>
        <dbReference type="Google" id="ProtNLM"/>
    </source>
</evidence>
<dbReference type="EMBL" id="WQLA01000002">
    <property type="protein sequence ID" value="MVN90486.1"/>
    <property type="molecule type" value="Genomic_DNA"/>
</dbReference>
<proteinExistence type="predicted"/>
<reference evidence="1 2" key="1">
    <citation type="submission" date="2019-12" db="EMBL/GenBank/DDBJ databases">
        <title>Mucilaginibacter sp. HME9299 genome sequencing and assembly.</title>
        <authorList>
            <person name="Kang H."/>
            <person name="Kim H."/>
            <person name="Joh K."/>
        </authorList>
    </citation>
    <scope>NUCLEOTIDE SEQUENCE [LARGE SCALE GENOMIC DNA]</scope>
    <source>
        <strain evidence="1 2">HME9299</strain>
    </source>
</reference>
<evidence type="ECO:0000313" key="2">
    <source>
        <dbReference type="Proteomes" id="UP000434850"/>
    </source>
</evidence>
<sequence>MRHSFIFTLTIIAGILVSVSSCIKEADEPVIGCEPRPQLVLPLNIVDAATSENLFFSATPRYQVKDLYFFRKADVNRKDTIRPTVYGNANVKVFLVPLKIQSTGDTLIMKTGNHADDAIIYSVKNVNGDCPYTTLYNVLYNGSELAASGSGYIIKR</sequence>
<gene>
    <name evidence="1" type="ORF">GO816_05040</name>
</gene>
<dbReference type="Proteomes" id="UP000434850">
    <property type="component" value="Unassembled WGS sequence"/>
</dbReference>
<dbReference type="RefSeq" id="WP_157540271.1">
    <property type="nucleotide sequence ID" value="NZ_WQLA01000002.1"/>
</dbReference>
<dbReference type="PROSITE" id="PS51257">
    <property type="entry name" value="PROKAR_LIPOPROTEIN"/>
    <property type="match status" value="1"/>
</dbReference>